<feature type="compositionally biased region" description="Acidic residues" evidence="1">
    <location>
        <begin position="220"/>
        <end position="230"/>
    </location>
</feature>
<dbReference type="AlphaFoldDB" id="A0A9Q8LIQ0"/>
<accession>A0A9Q8LIQ0</accession>
<dbReference type="GeneID" id="71986036"/>
<feature type="region of interest" description="Disordered" evidence="1">
    <location>
        <begin position="220"/>
        <end position="240"/>
    </location>
</feature>
<feature type="region of interest" description="Disordered" evidence="1">
    <location>
        <begin position="21"/>
        <end position="94"/>
    </location>
</feature>
<sequence length="240" mass="27415">MPRGPSRHKWHNFEWTAAQVEMESPTRSAQPSHHTRHDSHHNFSVHAPNFQPRSPSPLKHNQLPSPPSELHSTTTSSRHTQQQTSPTKLPPLHAPDCRLTLAHRTTIYRWERIERKFTSPCLKCTDDGYSEDETADHSMIECGVVPDYHRTKLQRDREELHGQLLELLQADYEAPVFVTLVAIGRIMPEVVNEGWTRNGRVAAGAREAAAVVLMRKWEGMDAEADEEEEEKAQNGEDKQN</sequence>
<evidence type="ECO:0000256" key="1">
    <source>
        <dbReference type="SAM" id="MobiDB-lite"/>
    </source>
</evidence>
<protein>
    <submittedName>
        <fullName evidence="2">Uncharacterized protein</fullName>
    </submittedName>
</protein>
<keyword evidence="3" id="KW-1185">Reference proteome</keyword>
<reference evidence="2" key="1">
    <citation type="submission" date="2021-12" db="EMBL/GenBank/DDBJ databases">
        <authorList>
            <person name="Zaccaron A."/>
            <person name="Stergiopoulos I."/>
        </authorList>
    </citation>
    <scope>NUCLEOTIDE SEQUENCE</scope>
    <source>
        <strain evidence="2">Race5_Kim</strain>
    </source>
</reference>
<dbReference type="KEGG" id="ffu:CLAFUR5_06158"/>
<name>A0A9Q8LIQ0_PASFU</name>
<dbReference type="EMBL" id="CP090167">
    <property type="protein sequence ID" value="UJO17333.1"/>
    <property type="molecule type" value="Genomic_DNA"/>
</dbReference>
<gene>
    <name evidence="2" type="ORF">CLAFUR5_06158</name>
</gene>
<organism evidence="2 3">
    <name type="scientific">Passalora fulva</name>
    <name type="common">Tomato leaf mold</name>
    <name type="synonym">Cladosporium fulvum</name>
    <dbReference type="NCBI Taxonomy" id="5499"/>
    <lineage>
        <taxon>Eukaryota</taxon>
        <taxon>Fungi</taxon>
        <taxon>Dikarya</taxon>
        <taxon>Ascomycota</taxon>
        <taxon>Pezizomycotina</taxon>
        <taxon>Dothideomycetes</taxon>
        <taxon>Dothideomycetidae</taxon>
        <taxon>Mycosphaerellales</taxon>
        <taxon>Mycosphaerellaceae</taxon>
        <taxon>Fulvia</taxon>
    </lineage>
</organism>
<reference evidence="2" key="2">
    <citation type="journal article" date="2022" name="Microb. Genom.">
        <title>A chromosome-scale genome assembly of the tomato pathogen Cladosporium fulvum reveals a compartmentalized genome architecture and the presence of a dispensable chromosome.</title>
        <authorList>
            <person name="Zaccaron A.Z."/>
            <person name="Chen L.H."/>
            <person name="Samaras A."/>
            <person name="Stergiopoulos I."/>
        </authorList>
    </citation>
    <scope>NUCLEOTIDE SEQUENCE</scope>
    <source>
        <strain evidence="2">Race5_Kim</strain>
    </source>
</reference>
<dbReference type="RefSeq" id="XP_047761699.1">
    <property type="nucleotide sequence ID" value="XM_047905306.1"/>
</dbReference>
<evidence type="ECO:0000313" key="2">
    <source>
        <dbReference type="EMBL" id="UJO17333.1"/>
    </source>
</evidence>
<proteinExistence type="predicted"/>
<feature type="compositionally biased region" description="Basic and acidic residues" evidence="1">
    <location>
        <begin position="231"/>
        <end position="240"/>
    </location>
</feature>
<feature type="compositionally biased region" description="Low complexity" evidence="1">
    <location>
        <begin position="72"/>
        <end position="87"/>
    </location>
</feature>
<evidence type="ECO:0000313" key="3">
    <source>
        <dbReference type="Proteomes" id="UP000756132"/>
    </source>
</evidence>
<dbReference type="Proteomes" id="UP000756132">
    <property type="component" value="Chromosome 5"/>
</dbReference>